<accession>A0A6J5KKC0</accession>
<protein>
    <submittedName>
        <fullName evidence="1">Uncharacterized protein</fullName>
    </submittedName>
</protein>
<organism evidence="1">
    <name type="scientific">uncultured Caudovirales phage</name>
    <dbReference type="NCBI Taxonomy" id="2100421"/>
    <lineage>
        <taxon>Viruses</taxon>
        <taxon>Duplodnaviria</taxon>
        <taxon>Heunggongvirae</taxon>
        <taxon>Uroviricota</taxon>
        <taxon>Caudoviricetes</taxon>
        <taxon>Peduoviridae</taxon>
        <taxon>Maltschvirus</taxon>
        <taxon>Maltschvirus maltsch</taxon>
    </lineage>
</organism>
<sequence>MFDRTIINQTDSIRADITVTEKRAPTDESVRLLREMETKAKAEVIKAITLNDHRFDGVIHSMMEHLTGTHILRFVYSVNGKKLTTDFRIDMFDTSPEKWIPKFIDAVAKDLALSVLAEPMTAAIKRDPSLVRGGRT</sequence>
<proteinExistence type="predicted"/>
<gene>
    <name evidence="1" type="ORF">UFOVP33_36</name>
</gene>
<name>A0A6J5KKC0_9CAUD</name>
<reference evidence="1" key="1">
    <citation type="submission" date="2020-04" db="EMBL/GenBank/DDBJ databases">
        <authorList>
            <person name="Chiriac C."/>
            <person name="Salcher M."/>
            <person name="Ghai R."/>
            <person name="Kavagutti S V."/>
        </authorList>
    </citation>
    <scope>NUCLEOTIDE SEQUENCE</scope>
</reference>
<dbReference type="EMBL" id="LR796162">
    <property type="protein sequence ID" value="CAB4122678.1"/>
    <property type="molecule type" value="Genomic_DNA"/>
</dbReference>
<evidence type="ECO:0000313" key="1">
    <source>
        <dbReference type="EMBL" id="CAB4122678.1"/>
    </source>
</evidence>